<feature type="transmembrane region" description="Helical" evidence="1">
    <location>
        <begin position="41"/>
        <end position="63"/>
    </location>
</feature>
<reference evidence="2 3" key="1">
    <citation type="submission" date="2023-07" db="EMBL/GenBank/DDBJ databases">
        <title>Genomic Encyclopedia of Type Strains, Phase IV (KMG-IV): sequencing the most valuable type-strain genomes for metagenomic binning, comparative biology and taxonomic classification.</title>
        <authorList>
            <person name="Goeker M."/>
        </authorList>
    </citation>
    <scope>NUCLEOTIDE SEQUENCE [LARGE SCALE GENOMIC DNA]</scope>
    <source>
        <strain evidence="2 3">DSM 16784</strain>
    </source>
</reference>
<proteinExistence type="predicted"/>
<keyword evidence="1" id="KW-1133">Transmembrane helix</keyword>
<keyword evidence="3" id="KW-1185">Reference proteome</keyword>
<feature type="transmembrane region" description="Helical" evidence="1">
    <location>
        <begin position="12"/>
        <end position="35"/>
    </location>
</feature>
<keyword evidence="1" id="KW-0812">Transmembrane</keyword>
<dbReference type="Proteomes" id="UP001230220">
    <property type="component" value="Unassembled WGS sequence"/>
</dbReference>
<accession>A0ABU0DZY3</accession>
<evidence type="ECO:0000313" key="2">
    <source>
        <dbReference type="EMBL" id="MDQ0360006.1"/>
    </source>
</evidence>
<keyword evidence="1" id="KW-0472">Membrane</keyword>
<sequence>MGNKLKALFNSLIIIASILSFFLGVFIVNFIVAVIEVNSSNIVMFYVLLFINIIAIIIIVIACKRVYDLLNESKGSNK</sequence>
<organism evidence="2 3">
    <name type="scientific">Breznakia pachnodae</name>
    <dbReference type="NCBI Taxonomy" id="265178"/>
    <lineage>
        <taxon>Bacteria</taxon>
        <taxon>Bacillati</taxon>
        <taxon>Bacillota</taxon>
        <taxon>Erysipelotrichia</taxon>
        <taxon>Erysipelotrichales</taxon>
        <taxon>Erysipelotrichaceae</taxon>
        <taxon>Breznakia</taxon>
    </lineage>
</organism>
<gene>
    <name evidence="2" type="ORF">J2S15_000737</name>
</gene>
<name>A0ABU0DZY3_9FIRM</name>
<protein>
    <submittedName>
        <fullName evidence="2">Biotin transporter BioY</fullName>
    </submittedName>
</protein>
<evidence type="ECO:0000256" key="1">
    <source>
        <dbReference type="SAM" id="Phobius"/>
    </source>
</evidence>
<comment type="caution">
    <text evidence="2">The sequence shown here is derived from an EMBL/GenBank/DDBJ whole genome shotgun (WGS) entry which is preliminary data.</text>
</comment>
<evidence type="ECO:0000313" key="3">
    <source>
        <dbReference type="Proteomes" id="UP001230220"/>
    </source>
</evidence>
<dbReference type="EMBL" id="JAUSUR010000001">
    <property type="protein sequence ID" value="MDQ0360006.1"/>
    <property type="molecule type" value="Genomic_DNA"/>
</dbReference>